<dbReference type="PANTHER" id="PTHR45918:SF1">
    <property type="entry name" value="ALPHA-1,3_1,6-MANNOSYLTRANSFERASE ALG2"/>
    <property type="match status" value="1"/>
</dbReference>
<evidence type="ECO:0000259" key="5">
    <source>
        <dbReference type="Pfam" id="PF00534"/>
    </source>
</evidence>
<gene>
    <name evidence="6" type="ORF">ACHAXA_010933</name>
</gene>
<keyword evidence="2 3" id="KW-0808">Transferase</keyword>
<evidence type="ECO:0000256" key="3">
    <source>
        <dbReference type="RuleBase" id="RU367136"/>
    </source>
</evidence>
<comment type="function">
    <text evidence="3">Mannosylates Man(2)GlcNAc(2)-dolichol diphosphate and Man(1)GlcNAc(2)-dolichol diphosphate to form Man(3)GlcNAc(2)-dolichol diphosphate.</text>
</comment>
<dbReference type="Pfam" id="PF00534">
    <property type="entry name" value="Glycos_transf_1"/>
    <property type="match status" value="1"/>
</dbReference>
<accession>A0ABD3R7G4</accession>
<dbReference type="GO" id="GO:0102704">
    <property type="term" value="F:GDP-Man:Man(2)GlcNAc(2)-PP-Dol alpha-1,6-mannosyltransferase activity"/>
    <property type="evidence" value="ECO:0007669"/>
    <property type="project" value="UniProtKB-UniRule"/>
</dbReference>
<dbReference type="InterPro" id="IPR027054">
    <property type="entry name" value="ALG2"/>
</dbReference>
<feature type="domain" description="Glycosyl transferase family 1" evidence="5">
    <location>
        <begin position="429"/>
        <end position="536"/>
    </location>
</feature>
<organism evidence="6 7">
    <name type="scientific">Cyclostephanos tholiformis</name>
    <dbReference type="NCBI Taxonomy" id="382380"/>
    <lineage>
        <taxon>Eukaryota</taxon>
        <taxon>Sar</taxon>
        <taxon>Stramenopiles</taxon>
        <taxon>Ochrophyta</taxon>
        <taxon>Bacillariophyta</taxon>
        <taxon>Coscinodiscophyceae</taxon>
        <taxon>Thalassiosirophycidae</taxon>
        <taxon>Stephanodiscales</taxon>
        <taxon>Stephanodiscaceae</taxon>
        <taxon>Cyclostephanos</taxon>
    </lineage>
</organism>
<dbReference type="EC" id="2.4.1.257" evidence="3"/>
<comment type="subcellular location">
    <subcellularLocation>
        <location evidence="3">Endoplasmic reticulum membrane</location>
        <topology evidence="3">Single-pass membrane protein</topology>
    </subcellularLocation>
</comment>
<evidence type="ECO:0000313" key="6">
    <source>
        <dbReference type="EMBL" id="KAL3808878.1"/>
    </source>
</evidence>
<dbReference type="AlphaFoldDB" id="A0ABD3R7G4"/>
<comment type="caution">
    <text evidence="6">The sequence shown here is derived from an EMBL/GenBank/DDBJ whole genome shotgun (WGS) entry which is preliminary data.</text>
</comment>
<dbReference type="GO" id="GO:0005789">
    <property type="term" value="C:endoplasmic reticulum membrane"/>
    <property type="evidence" value="ECO:0007669"/>
    <property type="project" value="UniProtKB-SubCell"/>
</dbReference>
<dbReference type="Proteomes" id="UP001530377">
    <property type="component" value="Unassembled WGS sequence"/>
</dbReference>
<evidence type="ECO:0000313" key="7">
    <source>
        <dbReference type="Proteomes" id="UP001530377"/>
    </source>
</evidence>
<dbReference type="InterPro" id="IPR001296">
    <property type="entry name" value="Glyco_trans_1"/>
</dbReference>
<comment type="catalytic activity">
    <reaction evidence="3">
        <text>an alpha-D-Man-(1-&gt;3)-beta-D-Man-(1-&gt;4)-beta-D-GlcNAc-(1-&gt;4)-alpha-D-GlcNAc-diphospho-di-trans,poly-cis-dolichol + GDP-alpha-D-mannose = an alpha-D-Man-(1-&gt;3)-[alpha-D-Man-(1-&gt;6)]-beta-D-Man-(1-&gt;4)-beta-D-GlcNAc-(1-&gt;4)-alpha-D-GlcNAc-diphospho-di-trans,poly-cis-dolichol + GDP + H(+)</text>
        <dbReference type="Rhea" id="RHEA:29519"/>
        <dbReference type="Rhea" id="RHEA-COMP:19513"/>
        <dbReference type="Rhea" id="RHEA-COMP:19515"/>
        <dbReference type="ChEBI" id="CHEBI:15378"/>
        <dbReference type="ChEBI" id="CHEBI:57527"/>
        <dbReference type="ChEBI" id="CHEBI:58189"/>
        <dbReference type="ChEBI" id="CHEBI:132510"/>
        <dbReference type="ChEBI" id="CHEBI:132511"/>
        <dbReference type="EC" id="2.4.1.257"/>
    </reaction>
    <physiologicalReaction direction="left-to-right" evidence="3">
        <dbReference type="Rhea" id="RHEA:29520"/>
    </physiologicalReaction>
</comment>
<reference evidence="6 7" key="1">
    <citation type="submission" date="2024-10" db="EMBL/GenBank/DDBJ databases">
        <title>Updated reference genomes for cyclostephanoid diatoms.</title>
        <authorList>
            <person name="Roberts W.R."/>
            <person name="Alverson A.J."/>
        </authorList>
    </citation>
    <scope>NUCLEOTIDE SEQUENCE [LARGE SCALE GENOMIC DNA]</scope>
    <source>
        <strain evidence="6 7">AJA228-03</strain>
    </source>
</reference>
<dbReference type="EMBL" id="JALLPB020000463">
    <property type="protein sequence ID" value="KAL3808878.1"/>
    <property type="molecule type" value="Genomic_DNA"/>
</dbReference>
<dbReference type="Gene3D" id="3.40.50.2000">
    <property type="entry name" value="Glycogen Phosphorylase B"/>
    <property type="match status" value="1"/>
</dbReference>
<evidence type="ECO:0000256" key="4">
    <source>
        <dbReference type="SAM" id="MobiDB-lite"/>
    </source>
</evidence>
<dbReference type="GO" id="GO:0004378">
    <property type="term" value="F:GDP-Man:Man(1)GlcNAc(2)-PP-Dol alpha-1,3-mannosyltransferase activity"/>
    <property type="evidence" value="ECO:0007669"/>
    <property type="project" value="UniProtKB-UniRule"/>
</dbReference>
<comment type="pathway">
    <text evidence="3">Protein modification; protein glycosylation.</text>
</comment>
<comment type="similarity">
    <text evidence="3">Belongs to the glycosyltransferase group 1 family.</text>
</comment>
<keyword evidence="1 3" id="KW-0328">Glycosyltransferase</keyword>
<dbReference type="PANTHER" id="PTHR45918">
    <property type="entry name" value="ALPHA-1,3/1,6-MANNOSYLTRANSFERASE ALG2"/>
    <property type="match status" value="1"/>
</dbReference>
<comment type="catalytic activity">
    <reaction evidence="3">
        <text>a beta-D-Man-(1-&gt;4)-beta-D-GlcNAc-(1-&gt;4)-alpha-D-GlcNAc-diphospho-di-trans,poly-cis-dolichol + GDP-alpha-D-mannose = an alpha-D-Man-(1-&gt;3)-beta-D-Man-(1-&gt;4)-beta-D-GlcNAc-(1-&gt;4)-alpha-D-GlcNAc-diphospho-di-trans,poly-cis-dolichol + GDP + H(+)</text>
        <dbReference type="Rhea" id="RHEA:29515"/>
        <dbReference type="Rhea" id="RHEA-COMP:19511"/>
        <dbReference type="Rhea" id="RHEA-COMP:19513"/>
        <dbReference type="ChEBI" id="CHEBI:15378"/>
        <dbReference type="ChEBI" id="CHEBI:57527"/>
        <dbReference type="ChEBI" id="CHEBI:58189"/>
        <dbReference type="ChEBI" id="CHEBI:58472"/>
        <dbReference type="ChEBI" id="CHEBI:132510"/>
        <dbReference type="EC" id="2.4.1.132"/>
    </reaction>
    <physiologicalReaction direction="left-to-right" evidence="3">
        <dbReference type="Rhea" id="RHEA:29516"/>
    </physiologicalReaction>
</comment>
<evidence type="ECO:0000256" key="1">
    <source>
        <dbReference type="ARBA" id="ARBA00022676"/>
    </source>
</evidence>
<feature type="compositionally biased region" description="Basic and acidic residues" evidence="4">
    <location>
        <begin position="54"/>
        <end position="77"/>
    </location>
</feature>
<dbReference type="SUPFAM" id="SSF53756">
    <property type="entry name" value="UDP-Glycosyltransferase/glycogen phosphorylase"/>
    <property type="match status" value="1"/>
</dbReference>
<evidence type="ECO:0000256" key="2">
    <source>
        <dbReference type="ARBA" id="ARBA00022679"/>
    </source>
</evidence>
<dbReference type="EC" id="2.4.1.132" evidence="3"/>
<proteinExistence type="inferred from homology"/>
<feature type="region of interest" description="Disordered" evidence="4">
    <location>
        <begin position="54"/>
        <end position="82"/>
    </location>
</feature>
<sequence length="604" mass="67112">MMQARREEGIAHHEGVSNTTSIANNPHVVFIHLDLGIGGAESLVLNLAKATLHPDHDRRHHREDGGELSQDESHADLGDGGDESSTSFGCVSIYTTHCSPSHCYDEVRPPSGRLSSCVRVRGSWIPRDLGFVGGTALCSAVRMLYLTWRARGENPNADVFVIDVLPTGVPYLAGYCNVFAGVIFYCHFPDKLLTRDTVNGEAAANDDGGEKKDMSRLVICSRRLRRMYRWAMDYVEEWSMSYSDLILVNSNFTRGEVRRVFPSLFPSSEELDGTVDMGRNADKVKVLYPSIESSLAKQRKIRNGMDSNNKSEVDDNDVTFEELFTGPIVSLNRFERKKNVALLLRAYGLLIERATEVGGTAIHDLPPLIIAGGYDPINVENVEHLAELRALGDDILARYHLPRSTVCPPSRSGAAVDDILGGITRGPSIAFLPSISNERRSQLLSGASVWCYTPHREHFGIVPLEAMDAGVPVVAINSGGPMETIIDGMTGYLVDYFPNDDARGENPTVTGFANAIHKLLSDRYHSRVMGQRGRERVNEAFGIETFRRQWWQLLRKAQDLGMRRHNIGCTSYPSLGWSMVRALGDMCWVILFVLLCTWTLNRIV</sequence>
<name>A0ABD3R7G4_9STRA</name>
<keyword evidence="7" id="KW-1185">Reference proteome</keyword>
<protein>
    <recommendedName>
        <fullName evidence="3">Alpha-1,3/1,6-mannosyltransferase ALG2</fullName>
        <ecNumber evidence="3">2.4.1.132</ecNumber>
        <ecNumber evidence="3">2.4.1.257</ecNumber>
    </recommendedName>
    <alternativeName>
        <fullName evidence="3">GDP-Man:Man(1)GlcNAc(2)-PP-Dol alpha-1,3-mannosyltransferase</fullName>
    </alternativeName>
</protein>